<evidence type="ECO:0000256" key="1">
    <source>
        <dbReference type="ARBA" id="ARBA00022500"/>
    </source>
</evidence>
<dbReference type="KEGG" id="tbe:Trebr_0227"/>
<dbReference type="PRINTS" id="PR00260">
    <property type="entry name" value="CHEMTRNSDUCR"/>
</dbReference>
<dbReference type="Gene3D" id="1.10.287.950">
    <property type="entry name" value="Methyl-accepting chemotaxis protein"/>
    <property type="match status" value="1"/>
</dbReference>
<feature type="transmembrane region" description="Helical" evidence="4">
    <location>
        <begin position="261"/>
        <end position="278"/>
    </location>
</feature>
<evidence type="ECO:0000313" key="8">
    <source>
        <dbReference type="Proteomes" id="UP000006546"/>
    </source>
</evidence>
<feature type="transmembrane region" description="Helical" evidence="4">
    <location>
        <begin position="346"/>
        <end position="365"/>
    </location>
</feature>
<keyword evidence="3" id="KW-0807">Transducer</keyword>
<feature type="transmembrane region" description="Helical" evidence="4">
    <location>
        <begin position="173"/>
        <end position="194"/>
    </location>
</feature>
<reference evidence="8" key="1">
    <citation type="submission" date="2011-04" db="EMBL/GenBank/DDBJ databases">
        <title>The complete genome of Treponema brennaborense DSM 12168.</title>
        <authorList>
            <person name="Lucas S."/>
            <person name="Han J."/>
            <person name="Lapidus A."/>
            <person name="Bruce D."/>
            <person name="Goodwin L."/>
            <person name="Pitluck S."/>
            <person name="Peters L."/>
            <person name="Kyrpides N."/>
            <person name="Mavromatis K."/>
            <person name="Ivanova N."/>
            <person name="Mikhailova N."/>
            <person name="Pagani I."/>
            <person name="Teshima H."/>
            <person name="Detter J.C."/>
            <person name="Tapia R."/>
            <person name="Han C."/>
            <person name="Land M."/>
            <person name="Hauser L."/>
            <person name="Markowitz V."/>
            <person name="Cheng J.-F."/>
            <person name="Hugenholtz P."/>
            <person name="Woyke T."/>
            <person name="Wu D."/>
            <person name="Gronow S."/>
            <person name="Wellnitz S."/>
            <person name="Brambilla E."/>
            <person name="Klenk H.-P."/>
            <person name="Eisen J.A."/>
        </authorList>
    </citation>
    <scope>NUCLEOTIDE SEQUENCE [LARGE SCALE GENOMIC DNA]</scope>
    <source>
        <strain evidence="8">DSM 12168 / CIP 105900 / DD5/3</strain>
    </source>
</reference>
<feature type="signal peptide" evidence="5">
    <location>
        <begin position="1"/>
        <end position="20"/>
    </location>
</feature>
<evidence type="ECO:0000256" key="3">
    <source>
        <dbReference type="PROSITE-ProRule" id="PRU00284"/>
    </source>
</evidence>
<dbReference type="Proteomes" id="UP000006546">
    <property type="component" value="Chromosome"/>
</dbReference>
<dbReference type="GO" id="GO:0004888">
    <property type="term" value="F:transmembrane signaling receptor activity"/>
    <property type="evidence" value="ECO:0007669"/>
    <property type="project" value="InterPro"/>
</dbReference>
<dbReference type="SMART" id="SM00283">
    <property type="entry name" value="MA"/>
    <property type="match status" value="1"/>
</dbReference>
<evidence type="ECO:0000256" key="4">
    <source>
        <dbReference type="SAM" id="Phobius"/>
    </source>
</evidence>
<keyword evidence="1" id="KW-0145">Chemotaxis</keyword>
<feature type="chain" id="PRO_5003310954" evidence="5">
    <location>
        <begin position="21"/>
        <end position="725"/>
    </location>
</feature>
<dbReference type="SUPFAM" id="SSF58104">
    <property type="entry name" value="Methyl-accepting chemotaxis protein (MCP) signaling domain"/>
    <property type="match status" value="1"/>
</dbReference>
<name>F4LLY5_TREBD</name>
<sequence length="725" mass="80215">MKKKLLLCAVLTAAAVTAAALPSARETESVRIENWSATGNSIQSVQVETYPLTVRTGKPESADDAVTLSGTFFLSDVPKDGIGLILYKNLMAYTVYVNDIRIDSIGRTGPDFFFQPYITRGVLIPASVLQPQNTIRLEIWNDTGTYKIRMLDFVNADDYEKSMQLFGFLDIQLPRFACVMLLFVAVYSFFMFINYRSKKEFLHLALAAFLFSIYLLNVTVYDFPGSYVLMKAFLYSCFPASMLFVIRFFRRFFGIKTSKPFRIAINAVGIVFIAGYYLQRSTAGLDAWHSVMLLYPVTAISFGTVGFFKSLKTNGIRNLGIGVGLVAAIAFSAYDMYYFVFDYTPFVLLQGIGFMGLILGTFYSISQEVADTNRKCILFAEELEAQSDRQNAIIEHIRGASDKADKASKTLGESIESVSLLAEQYLTSLAQINSNIEMQYEQVQSNKGNVDQIFDAIGSMSSMVEKHESLVTVTVSDVNNLSAGIKKTDELVKKSALTIRKLTDACTAADKDVADSSRFVDDLANYSKNIYEIVHTISGISEQTNILSINAAIEAARSGAAGKGFGVVAAEIRSLANQSGESAAKINEILSTMVEKIGNIQKQESLVSSRLQDIITENTNTESGMEEIYRVLENQLAQNNRISETMSALVETVHTISDQTANQKGCGEDLRQSLLLLETITDAILIASREQQKCNEKLKNNLQQIQSVSEENLEVIAELTETLSQ</sequence>
<evidence type="ECO:0000259" key="6">
    <source>
        <dbReference type="PROSITE" id="PS50111"/>
    </source>
</evidence>
<dbReference type="RefSeq" id="WP_013757396.1">
    <property type="nucleotide sequence ID" value="NC_015500.1"/>
</dbReference>
<comment type="similarity">
    <text evidence="2">Belongs to the methyl-accepting chemotaxis (MCP) protein family.</text>
</comment>
<evidence type="ECO:0000256" key="2">
    <source>
        <dbReference type="ARBA" id="ARBA00029447"/>
    </source>
</evidence>
<proteinExistence type="inferred from homology"/>
<dbReference type="HOGENOM" id="CLU_381695_0_0_12"/>
<dbReference type="Pfam" id="PF00015">
    <property type="entry name" value="MCPsignal"/>
    <property type="match status" value="1"/>
</dbReference>
<protein>
    <submittedName>
        <fullName evidence="7">Methyl-accepting chemotaxis sensory transducer</fullName>
    </submittedName>
</protein>
<dbReference type="GO" id="GO:0005886">
    <property type="term" value="C:plasma membrane"/>
    <property type="evidence" value="ECO:0007669"/>
    <property type="project" value="TreeGrafter"/>
</dbReference>
<feature type="transmembrane region" description="Helical" evidence="4">
    <location>
        <begin position="201"/>
        <end position="220"/>
    </location>
</feature>
<keyword evidence="4" id="KW-0472">Membrane</keyword>
<keyword evidence="8" id="KW-1185">Reference proteome</keyword>
<dbReference type="InterPro" id="IPR004089">
    <property type="entry name" value="MCPsignal_dom"/>
</dbReference>
<dbReference type="PANTHER" id="PTHR43531">
    <property type="entry name" value="PROTEIN ICFG"/>
    <property type="match status" value="1"/>
</dbReference>
<keyword evidence="5" id="KW-0732">Signal</keyword>
<dbReference type="OrthoDB" id="3289104at2"/>
<dbReference type="eggNOG" id="COG0840">
    <property type="taxonomic scope" value="Bacteria"/>
</dbReference>
<dbReference type="GO" id="GO:0006935">
    <property type="term" value="P:chemotaxis"/>
    <property type="evidence" value="ECO:0007669"/>
    <property type="project" value="UniProtKB-KW"/>
</dbReference>
<dbReference type="STRING" id="906968.Trebr_0227"/>
<feature type="transmembrane region" description="Helical" evidence="4">
    <location>
        <begin position="290"/>
        <end position="308"/>
    </location>
</feature>
<dbReference type="InterPro" id="IPR004090">
    <property type="entry name" value="Chemotax_Me-accpt_rcpt"/>
</dbReference>
<dbReference type="GO" id="GO:0007165">
    <property type="term" value="P:signal transduction"/>
    <property type="evidence" value="ECO:0007669"/>
    <property type="project" value="UniProtKB-KW"/>
</dbReference>
<feature type="domain" description="Methyl-accepting transducer" evidence="6">
    <location>
        <begin position="414"/>
        <end position="664"/>
    </location>
</feature>
<keyword evidence="4" id="KW-0812">Transmembrane</keyword>
<accession>F4LLY5</accession>
<dbReference type="PANTHER" id="PTHR43531:SF11">
    <property type="entry name" value="METHYL-ACCEPTING CHEMOTAXIS PROTEIN 3"/>
    <property type="match status" value="1"/>
</dbReference>
<feature type="transmembrane region" description="Helical" evidence="4">
    <location>
        <begin position="320"/>
        <end position="340"/>
    </location>
</feature>
<evidence type="ECO:0000313" key="7">
    <source>
        <dbReference type="EMBL" id="AEE15677.1"/>
    </source>
</evidence>
<organism evidence="7 8">
    <name type="scientific">Treponema brennaborense (strain DSM 12168 / CIP 105900 / DD5/3)</name>
    <dbReference type="NCBI Taxonomy" id="906968"/>
    <lineage>
        <taxon>Bacteria</taxon>
        <taxon>Pseudomonadati</taxon>
        <taxon>Spirochaetota</taxon>
        <taxon>Spirochaetia</taxon>
        <taxon>Spirochaetales</taxon>
        <taxon>Treponemataceae</taxon>
        <taxon>Treponema</taxon>
    </lineage>
</organism>
<evidence type="ECO:0000256" key="5">
    <source>
        <dbReference type="SAM" id="SignalP"/>
    </source>
</evidence>
<feature type="transmembrane region" description="Helical" evidence="4">
    <location>
        <begin position="232"/>
        <end position="249"/>
    </location>
</feature>
<dbReference type="PROSITE" id="PS50111">
    <property type="entry name" value="CHEMOTAXIS_TRANSDUC_2"/>
    <property type="match status" value="1"/>
</dbReference>
<dbReference type="AlphaFoldDB" id="F4LLY5"/>
<gene>
    <name evidence="7" type="ordered locus">Trebr_0227</name>
</gene>
<dbReference type="EMBL" id="CP002696">
    <property type="protein sequence ID" value="AEE15677.1"/>
    <property type="molecule type" value="Genomic_DNA"/>
</dbReference>
<keyword evidence="4" id="KW-1133">Transmembrane helix</keyword>
<dbReference type="InterPro" id="IPR051310">
    <property type="entry name" value="MCP_chemotaxis"/>
</dbReference>